<dbReference type="AlphaFoldDB" id="A0A8T2SFA9"/>
<keyword evidence="2" id="KW-1185">Reference proteome</keyword>
<dbReference type="PANTHER" id="PTHR12725">
    <property type="entry name" value="HALOACID DEHALOGENASE-LIKE HYDROLASE"/>
    <property type="match status" value="1"/>
</dbReference>
<dbReference type="InterPro" id="IPR023214">
    <property type="entry name" value="HAD_sf"/>
</dbReference>
<accession>A0A8T2SFA9</accession>
<organism evidence="1 2">
    <name type="scientific">Ceratopteris richardii</name>
    <name type="common">Triangle waterfern</name>
    <dbReference type="NCBI Taxonomy" id="49495"/>
    <lineage>
        <taxon>Eukaryota</taxon>
        <taxon>Viridiplantae</taxon>
        <taxon>Streptophyta</taxon>
        <taxon>Embryophyta</taxon>
        <taxon>Tracheophyta</taxon>
        <taxon>Polypodiopsida</taxon>
        <taxon>Polypodiidae</taxon>
        <taxon>Polypodiales</taxon>
        <taxon>Pteridineae</taxon>
        <taxon>Pteridaceae</taxon>
        <taxon>Parkerioideae</taxon>
        <taxon>Ceratopteris</taxon>
    </lineage>
</organism>
<dbReference type="OrthoDB" id="1065058at2759"/>
<gene>
    <name evidence="1" type="ORF">KP509_20G039700</name>
</gene>
<dbReference type="Pfam" id="PF00702">
    <property type="entry name" value="Hydrolase"/>
    <property type="match status" value="1"/>
</dbReference>
<dbReference type="InterPro" id="IPR010237">
    <property type="entry name" value="Pyr-5-nucltdase"/>
</dbReference>
<dbReference type="Gene3D" id="3.40.50.1000">
    <property type="entry name" value="HAD superfamily/HAD-like"/>
    <property type="match status" value="1"/>
</dbReference>
<dbReference type="OMA" id="LAYCASI"/>
<dbReference type="SFLD" id="SFLDG01129">
    <property type="entry name" value="C1.5:_HAD__Beta-PGM__Phosphata"/>
    <property type="match status" value="1"/>
</dbReference>
<sequence>MERIECLLFDLDYTLYPSSADILAPCNEGIIKFMVQRLAIRPDDAAHMCLSLYKSHGTTMAGLVSLGYTFDYDEFSEFVCSFLPYHVLRPDPALRSLLLSLPQRKLVFTNADKAHAIKVLSRLNIEDCFERVICLETFNIKGSARIVCKPSLEAFHHAISVAGLDPSKTLFFDDSLHNVEAAKLAGLHAILVGGCVRGIVCIESVHMLKEALPVLWQEEGNDVSGDELMQNAVDETLVVPSEVVSLPTS</sequence>
<evidence type="ECO:0000313" key="2">
    <source>
        <dbReference type="Proteomes" id="UP000825935"/>
    </source>
</evidence>
<dbReference type="Proteomes" id="UP000825935">
    <property type="component" value="Chromosome 20"/>
</dbReference>
<proteinExistence type="predicted"/>
<evidence type="ECO:0000313" key="1">
    <source>
        <dbReference type="EMBL" id="KAH7331549.1"/>
    </source>
</evidence>
<dbReference type="NCBIfam" id="TIGR01509">
    <property type="entry name" value="HAD-SF-IA-v3"/>
    <property type="match status" value="1"/>
</dbReference>
<dbReference type="SFLD" id="SFLDS00003">
    <property type="entry name" value="Haloacid_Dehalogenase"/>
    <property type="match status" value="1"/>
</dbReference>
<dbReference type="InterPro" id="IPR006439">
    <property type="entry name" value="HAD-SF_hydro_IA"/>
</dbReference>
<protein>
    <submittedName>
        <fullName evidence="1">Uncharacterized protein</fullName>
    </submittedName>
</protein>
<dbReference type="NCBIfam" id="TIGR01993">
    <property type="entry name" value="Pyr-5-nucltdase"/>
    <property type="match status" value="1"/>
</dbReference>
<dbReference type="InterPro" id="IPR036412">
    <property type="entry name" value="HAD-like_sf"/>
</dbReference>
<name>A0A8T2SFA9_CERRI</name>
<comment type="caution">
    <text evidence="1">The sequence shown here is derived from an EMBL/GenBank/DDBJ whole genome shotgun (WGS) entry which is preliminary data.</text>
</comment>
<dbReference type="PANTHER" id="PTHR12725:SF117">
    <property type="entry name" value="HALOACID DEHALOGENASE-LIKE HYDROLASE"/>
    <property type="match status" value="1"/>
</dbReference>
<dbReference type="SUPFAM" id="SSF56784">
    <property type="entry name" value="HAD-like"/>
    <property type="match status" value="1"/>
</dbReference>
<reference evidence="1" key="1">
    <citation type="submission" date="2021-08" db="EMBL/GenBank/DDBJ databases">
        <title>WGS assembly of Ceratopteris richardii.</title>
        <authorList>
            <person name="Marchant D.B."/>
            <person name="Chen G."/>
            <person name="Jenkins J."/>
            <person name="Shu S."/>
            <person name="Leebens-Mack J."/>
            <person name="Grimwood J."/>
            <person name="Schmutz J."/>
            <person name="Soltis P."/>
            <person name="Soltis D."/>
            <person name="Chen Z.-H."/>
        </authorList>
    </citation>
    <scope>NUCLEOTIDE SEQUENCE</scope>
    <source>
        <strain evidence="1">Whitten #5841</strain>
        <tissue evidence="1">Leaf</tissue>
    </source>
</reference>
<dbReference type="EMBL" id="CM035425">
    <property type="protein sequence ID" value="KAH7331549.1"/>
    <property type="molecule type" value="Genomic_DNA"/>
</dbReference>
<dbReference type="SFLD" id="SFLDG01132">
    <property type="entry name" value="C1.5.3:_5'-Nucleotidase_Like"/>
    <property type="match status" value="1"/>
</dbReference>